<dbReference type="InterPro" id="IPR019402">
    <property type="entry name" value="CWH43_N"/>
</dbReference>
<organism evidence="8 9">
    <name type="scientific">Cloeon dipterum</name>
    <dbReference type="NCBI Taxonomy" id="197152"/>
    <lineage>
        <taxon>Eukaryota</taxon>
        <taxon>Metazoa</taxon>
        <taxon>Ecdysozoa</taxon>
        <taxon>Arthropoda</taxon>
        <taxon>Hexapoda</taxon>
        <taxon>Insecta</taxon>
        <taxon>Pterygota</taxon>
        <taxon>Palaeoptera</taxon>
        <taxon>Ephemeroptera</taxon>
        <taxon>Pisciforma</taxon>
        <taxon>Baetidae</taxon>
        <taxon>Cloeon</taxon>
    </lineage>
</organism>
<name>A0A8S1D5Q6_9INSE</name>
<keyword evidence="4 6" id="KW-1133">Transmembrane helix</keyword>
<keyword evidence="9" id="KW-1185">Reference proteome</keyword>
<dbReference type="AlphaFoldDB" id="A0A8S1D5Q6"/>
<evidence type="ECO:0000256" key="2">
    <source>
        <dbReference type="ARBA" id="ARBA00006565"/>
    </source>
</evidence>
<evidence type="ECO:0000256" key="4">
    <source>
        <dbReference type="ARBA" id="ARBA00022989"/>
    </source>
</evidence>
<evidence type="ECO:0000256" key="5">
    <source>
        <dbReference type="ARBA" id="ARBA00023136"/>
    </source>
</evidence>
<evidence type="ECO:0000313" key="8">
    <source>
        <dbReference type="EMBL" id="CAB3375769.1"/>
    </source>
</evidence>
<evidence type="ECO:0000259" key="7">
    <source>
        <dbReference type="Pfam" id="PF10277"/>
    </source>
</evidence>
<gene>
    <name evidence="8" type="ORF">CLODIP_2_CD03822</name>
</gene>
<dbReference type="Proteomes" id="UP000494165">
    <property type="component" value="Unassembled WGS sequence"/>
</dbReference>
<keyword evidence="5 6" id="KW-0472">Membrane</keyword>
<dbReference type="Pfam" id="PF10277">
    <property type="entry name" value="Frag1"/>
    <property type="match status" value="1"/>
</dbReference>
<comment type="similarity">
    <text evidence="2">Belongs to the DRAM/TMEM150 family.</text>
</comment>
<feature type="transmembrane region" description="Helical" evidence="6">
    <location>
        <begin position="192"/>
        <end position="216"/>
    </location>
</feature>
<dbReference type="InterPro" id="IPR050911">
    <property type="entry name" value="DRAM/TMEM150_Autophagy_Mod"/>
</dbReference>
<dbReference type="EMBL" id="CADEPI010000118">
    <property type="protein sequence ID" value="CAB3375769.1"/>
    <property type="molecule type" value="Genomic_DNA"/>
</dbReference>
<evidence type="ECO:0000256" key="3">
    <source>
        <dbReference type="ARBA" id="ARBA00022692"/>
    </source>
</evidence>
<feature type="transmembrane region" description="Helical" evidence="6">
    <location>
        <begin position="228"/>
        <end position="253"/>
    </location>
</feature>
<proteinExistence type="inferred from homology"/>
<evidence type="ECO:0000256" key="6">
    <source>
        <dbReference type="SAM" id="Phobius"/>
    </source>
</evidence>
<feature type="transmembrane region" description="Helical" evidence="6">
    <location>
        <begin position="273"/>
        <end position="295"/>
    </location>
</feature>
<evidence type="ECO:0000256" key="1">
    <source>
        <dbReference type="ARBA" id="ARBA00004127"/>
    </source>
</evidence>
<feature type="transmembrane region" description="Helical" evidence="6">
    <location>
        <begin position="164"/>
        <end position="186"/>
    </location>
</feature>
<feature type="transmembrane region" description="Helical" evidence="6">
    <location>
        <begin position="122"/>
        <end position="143"/>
    </location>
</feature>
<reference evidence="8 9" key="1">
    <citation type="submission" date="2020-04" db="EMBL/GenBank/DDBJ databases">
        <authorList>
            <person name="Alioto T."/>
            <person name="Alioto T."/>
            <person name="Gomez Garrido J."/>
        </authorList>
    </citation>
    <scope>NUCLEOTIDE SEQUENCE [LARGE SCALE GENOMIC DNA]</scope>
</reference>
<evidence type="ECO:0000313" key="9">
    <source>
        <dbReference type="Proteomes" id="UP000494165"/>
    </source>
</evidence>
<dbReference type="OrthoDB" id="191706at2759"/>
<accession>A0A8S1D5Q6</accession>
<feature type="transmembrane region" description="Helical" evidence="6">
    <location>
        <begin position="79"/>
        <end position="102"/>
    </location>
</feature>
<protein>
    <recommendedName>
        <fullName evidence="7">CWH43-like N-terminal domain-containing protein</fullName>
    </recommendedName>
</protein>
<comment type="subcellular location">
    <subcellularLocation>
        <location evidence="1">Endomembrane system</location>
        <topology evidence="1">Multi-pass membrane protein</topology>
    </subcellularLocation>
</comment>
<dbReference type="PANTHER" id="PTHR21324">
    <property type="entry name" value="FASTING-INDUCIBLE INTEGRAL MEMBRANE PROTEIN TM6P1-RELATED"/>
    <property type="match status" value="1"/>
</dbReference>
<comment type="caution">
    <text evidence="8">The sequence shown here is derived from an EMBL/GenBank/DDBJ whole genome shotgun (WGS) entry which is preliminary data.</text>
</comment>
<dbReference type="PANTHER" id="PTHR21324:SF2">
    <property type="entry name" value="EG:22E5.9 PROTEIN"/>
    <property type="match status" value="1"/>
</dbReference>
<feature type="domain" description="CWH43-like N-terminal" evidence="7">
    <location>
        <begin position="82"/>
        <end position="303"/>
    </location>
</feature>
<dbReference type="GO" id="GO:0012505">
    <property type="term" value="C:endomembrane system"/>
    <property type="evidence" value="ECO:0007669"/>
    <property type="project" value="UniProtKB-SubCell"/>
</dbReference>
<keyword evidence="3 6" id="KW-0812">Transmembrane</keyword>
<sequence length="331" mass="36904">MRVSLKREQRGSCFCRLAKSVVFSRQSSRVAFLDGYFTLLHLGVGGGCEDGSTAHQQCKFSRHFLSPIEAAGEKFRPHLIAYFAGTIFPFTCFFSYVLALALNHIGLWITYISDASTDPPVSGVFGMLLTYSMIAFLASTYVRKKLVECACEERPEIATSKVRLANHVSGWLALTSVICLIFVAHFQVHTTMFLHGTMAFIGIGLGVLYCFLQVICTRAMIPYYTAPYLFYLRLTFTIISAFAFVFGVLSGLLSVSKFKGDALHRWAPDDGGYVEHAISSVCEWILALVYAGYMLSFAHEFKNIRIGSMKVVLVRSAEHEVKNGPNRIEDI</sequence>